<sequence length="120" mass="12979">MHSEKPGNNSSFPTNSTLCLSSGLVWVDLLSVLVVSNTGRWETVTSSNTGSNSVNKRISPYVLIGSNLLDISICRYIGSTKDSSHSINIPDNLAVNGARDAVLQFEVHLGNCVLREDRCL</sequence>
<gene>
    <name evidence="1" type="ORF">EYC80_007565</name>
</gene>
<dbReference type="AlphaFoldDB" id="A0A5N6JWB9"/>
<protein>
    <submittedName>
        <fullName evidence="1">Uncharacterized protein</fullName>
    </submittedName>
</protein>
<dbReference type="Proteomes" id="UP000326757">
    <property type="component" value="Unassembled WGS sequence"/>
</dbReference>
<keyword evidence="2" id="KW-1185">Reference proteome</keyword>
<accession>A0A5N6JWB9</accession>
<comment type="caution">
    <text evidence="1">The sequence shown here is derived from an EMBL/GenBank/DDBJ whole genome shotgun (WGS) entry which is preliminary data.</text>
</comment>
<dbReference type="EMBL" id="VIGI01000012">
    <property type="protein sequence ID" value="KAB8293228.1"/>
    <property type="molecule type" value="Genomic_DNA"/>
</dbReference>
<evidence type="ECO:0000313" key="1">
    <source>
        <dbReference type="EMBL" id="KAB8293228.1"/>
    </source>
</evidence>
<organism evidence="1 2">
    <name type="scientific">Monilinia laxa</name>
    <name type="common">Brown rot fungus</name>
    <name type="synonym">Sclerotinia laxa</name>
    <dbReference type="NCBI Taxonomy" id="61186"/>
    <lineage>
        <taxon>Eukaryota</taxon>
        <taxon>Fungi</taxon>
        <taxon>Dikarya</taxon>
        <taxon>Ascomycota</taxon>
        <taxon>Pezizomycotina</taxon>
        <taxon>Leotiomycetes</taxon>
        <taxon>Helotiales</taxon>
        <taxon>Sclerotiniaceae</taxon>
        <taxon>Monilinia</taxon>
    </lineage>
</organism>
<reference evidence="1 2" key="1">
    <citation type="submission" date="2019-06" db="EMBL/GenBank/DDBJ databases">
        <title>Genome Sequence of the Brown Rot Fungal Pathogen Monilinia laxa.</title>
        <authorList>
            <person name="De Miccolis Angelini R.M."/>
            <person name="Landi L."/>
            <person name="Abate D."/>
            <person name="Pollastro S."/>
            <person name="Romanazzi G."/>
            <person name="Faretra F."/>
        </authorList>
    </citation>
    <scope>NUCLEOTIDE SEQUENCE [LARGE SCALE GENOMIC DNA]</scope>
    <source>
        <strain evidence="1 2">Mlax316</strain>
    </source>
</reference>
<proteinExistence type="predicted"/>
<name>A0A5N6JWB9_MONLA</name>
<evidence type="ECO:0000313" key="2">
    <source>
        <dbReference type="Proteomes" id="UP000326757"/>
    </source>
</evidence>